<keyword evidence="3" id="KW-0418">Kinase</keyword>
<name>A0A0H1R0F0_9EURY</name>
<keyword evidence="1" id="KW-1133">Transmembrane helix</keyword>
<accession>A0A0H1R0F0</accession>
<protein>
    <submittedName>
        <fullName evidence="3">Histidine kinase</fullName>
    </submittedName>
</protein>
<dbReference type="RefSeq" id="WP_048182925.1">
    <property type="nucleotide sequence ID" value="NZ_JXOJ01000002.1"/>
</dbReference>
<dbReference type="PATRIC" id="fig|1550566.3.peg.1434"/>
<dbReference type="EMBL" id="JXOJ01000002">
    <property type="protein sequence ID" value="KLK88658.1"/>
    <property type="molecule type" value="Genomic_DNA"/>
</dbReference>
<dbReference type="STRING" id="1550566.SZ63_06615"/>
<evidence type="ECO:0000313" key="3">
    <source>
        <dbReference type="EMBL" id="KLK88658.1"/>
    </source>
</evidence>
<comment type="caution">
    <text evidence="3">The sequence shown here is derived from an EMBL/GenBank/DDBJ whole genome shotgun (WGS) entry which is preliminary data.</text>
</comment>
<feature type="transmembrane region" description="Helical" evidence="1">
    <location>
        <begin position="20"/>
        <end position="41"/>
    </location>
</feature>
<dbReference type="AlphaFoldDB" id="A0A0H1R0F0"/>
<gene>
    <name evidence="3" type="ORF">SZ63_06615</name>
</gene>
<dbReference type="OrthoDB" id="141933at2157"/>
<keyword evidence="4" id="KW-1185">Reference proteome</keyword>
<feature type="domain" description="2TM" evidence="2">
    <location>
        <begin position="9"/>
        <end position="87"/>
    </location>
</feature>
<proteinExistence type="predicted"/>
<organism evidence="3 4">
    <name type="scientific">Methanoculleus sediminis</name>
    <dbReference type="NCBI Taxonomy" id="1550566"/>
    <lineage>
        <taxon>Archaea</taxon>
        <taxon>Methanobacteriati</taxon>
        <taxon>Methanobacteriota</taxon>
        <taxon>Stenosarchaea group</taxon>
        <taxon>Methanomicrobia</taxon>
        <taxon>Methanomicrobiales</taxon>
        <taxon>Methanomicrobiaceae</taxon>
        <taxon>Methanoculleus</taxon>
    </lineage>
</organism>
<keyword evidence="3" id="KW-0808">Transferase</keyword>
<dbReference type="Proteomes" id="UP000035301">
    <property type="component" value="Unassembled WGS sequence"/>
</dbReference>
<dbReference type="InterPro" id="IPR025698">
    <property type="entry name" value="2TM_dom"/>
</dbReference>
<feature type="transmembrane region" description="Helical" evidence="1">
    <location>
        <begin position="47"/>
        <end position="68"/>
    </location>
</feature>
<dbReference type="Pfam" id="PF13239">
    <property type="entry name" value="2TM"/>
    <property type="match status" value="1"/>
</dbReference>
<keyword evidence="1" id="KW-0812">Transmembrane</keyword>
<keyword evidence="1" id="KW-0472">Membrane</keyword>
<dbReference type="GO" id="GO:0016301">
    <property type="term" value="F:kinase activity"/>
    <property type="evidence" value="ECO:0007669"/>
    <property type="project" value="UniProtKB-KW"/>
</dbReference>
<reference evidence="3 4" key="1">
    <citation type="journal article" date="2015" name="Int. J. Syst. Evol. Microbiol.">
        <title>Methanoculleus sediminis sp. nov., a methanogen from sediments near a submarine mud volcano.</title>
        <authorList>
            <person name="Chen S.C."/>
            <person name="Chen M.F."/>
            <person name="Lai M.C."/>
            <person name="Weng C.Y."/>
            <person name="Wu S.Y."/>
            <person name="Lin S."/>
            <person name="Yang T.F."/>
            <person name="Chen P.C."/>
        </authorList>
    </citation>
    <scope>NUCLEOTIDE SEQUENCE [LARGE SCALE GENOMIC DNA]</scope>
    <source>
        <strain evidence="3 4">S3Fa</strain>
    </source>
</reference>
<sequence>MDEQDRYARARRRVKEIRDFYEHLVLYIAVNLILFGINMLFSPDSLWFYWVTFFWGIGVVIHGFGVFVEGRIFGREWEERKIREFMEREERR</sequence>
<evidence type="ECO:0000313" key="4">
    <source>
        <dbReference type="Proteomes" id="UP000035301"/>
    </source>
</evidence>
<evidence type="ECO:0000256" key="1">
    <source>
        <dbReference type="SAM" id="Phobius"/>
    </source>
</evidence>
<evidence type="ECO:0000259" key="2">
    <source>
        <dbReference type="Pfam" id="PF13239"/>
    </source>
</evidence>